<dbReference type="Pfam" id="PF09608">
    <property type="entry name" value="Alph_Pro_TM"/>
    <property type="match status" value="1"/>
</dbReference>
<accession>A0A2V3U8B1</accession>
<dbReference type="AlphaFoldDB" id="A0A2V3U8B1"/>
<keyword evidence="1" id="KW-0812">Transmembrane</keyword>
<keyword evidence="1" id="KW-0472">Membrane</keyword>
<dbReference type="InterPro" id="IPR019088">
    <property type="entry name" value="CHP02186-rel_TM"/>
</dbReference>
<evidence type="ECO:0000256" key="2">
    <source>
        <dbReference type="SAM" id="SignalP"/>
    </source>
</evidence>
<evidence type="ECO:0000313" key="3">
    <source>
        <dbReference type="EMBL" id="PXW60045.1"/>
    </source>
</evidence>
<protein>
    <submittedName>
        <fullName evidence="3">Uncharacterized protein (TIGR02186 family)</fullName>
    </submittedName>
</protein>
<dbReference type="EMBL" id="QJJK01000004">
    <property type="protein sequence ID" value="PXW60045.1"/>
    <property type="molecule type" value="Genomic_DNA"/>
</dbReference>
<dbReference type="Proteomes" id="UP000248021">
    <property type="component" value="Unassembled WGS sequence"/>
</dbReference>
<sequence>MKRSALALLICLASMATATAETLVTSLSTYRVAINSNYTGASLILFGSIERDARTAPRAGPYDLVVTVRGPRRTALVREKEPLGPLWITRGQRRFVDQPVYLAVVSSRAIDDIAAAPMRERLKLGLEAEFASPLPGPNLMGEDFVEAFIRLRRQQGLFQEDPEGVVFLTQNLFRAKIDLPAIAPTGLYEVETILLSDGVPLSRQSTNFEVEKTGFEQATVVLARDHGFIYGLIAAASALVLGWLATVVFRRE</sequence>
<feature type="transmembrane region" description="Helical" evidence="1">
    <location>
        <begin position="228"/>
        <end position="249"/>
    </location>
</feature>
<dbReference type="RefSeq" id="WP_110374398.1">
    <property type="nucleotide sequence ID" value="NZ_CAKNFM010000006.1"/>
</dbReference>
<comment type="caution">
    <text evidence="3">The sequence shown here is derived from an EMBL/GenBank/DDBJ whole genome shotgun (WGS) entry which is preliminary data.</text>
</comment>
<keyword evidence="2" id="KW-0732">Signal</keyword>
<reference evidence="3 4" key="1">
    <citation type="submission" date="2018-05" db="EMBL/GenBank/DDBJ databases">
        <title>Genomic Encyclopedia of Type Strains, Phase IV (KMG-IV): sequencing the most valuable type-strain genomes for metagenomic binning, comparative biology and taxonomic classification.</title>
        <authorList>
            <person name="Goeker M."/>
        </authorList>
    </citation>
    <scope>NUCLEOTIDE SEQUENCE [LARGE SCALE GENOMIC DNA]</scope>
    <source>
        <strain evidence="3 4">DSM 6462</strain>
    </source>
</reference>
<name>A0A2V3U8B1_9HYPH</name>
<dbReference type="OrthoDB" id="9815212at2"/>
<organism evidence="3 4">
    <name type="scientific">Chelatococcus asaccharovorans</name>
    <dbReference type="NCBI Taxonomy" id="28210"/>
    <lineage>
        <taxon>Bacteria</taxon>
        <taxon>Pseudomonadati</taxon>
        <taxon>Pseudomonadota</taxon>
        <taxon>Alphaproteobacteria</taxon>
        <taxon>Hyphomicrobiales</taxon>
        <taxon>Chelatococcaceae</taxon>
        <taxon>Chelatococcus</taxon>
    </lineage>
</organism>
<keyword evidence="4" id="KW-1185">Reference proteome</keyword>
<gene>
    <name evidence="3" type="ORF">C7450_10496</name>
</gene>
<keyword evidence="1" id="KW-1133">Transmembrane helix</keyword>
<feature type="signal peptide" evidence="2">
    <location>
        <begin position="1"/>
        <end position="20"/>
    </location>
</feature>
<evidence type="ECO:0000313" key="4">
    <source>
        <dbReference type="Proteomes" id="UP000248021"/>
    </source>
</evidence>
<evidence type="ECO:0000256" key="1">
    <source>
        <dbReference type="SAM" id="Phobius"/>
    </source>
</evidence>
<proteinExistence type="predicted"/>
<feature type="chain" id="PRO_5041067776" evidence="2">
    <location>
        <begin position="21"/>
        <end position="252"/>
    </location>
</feature>